<evidence type="ECO:0000256" key="6">
    <source>
        <dbReference type="ARBA" id="ARBA00022679"/>
    </source>
</evidence>
<dbReference type="InterPro" id="IPR029028">
    <property type="entry name" value="Alpha/beta_knot_MTases"/>
</dbReference>
<proteinExistence type="inferred from homology"/>
<dbReference type="PANTHER" id="PTHR30027">
    <property type="entry name" value="RIBOSOMAL RNA SMALL SUBUNIT METHYLTRANSFERASE E"/>
    <property type="match status" value="1"/>
</dbReference>
<keyword evidence="3 10" id="KW-0963">Cytoplasm</keyword>
<dbReference type="Proteomes" id="UP000176222">
    <property type="component" value="Unassembled WGS sequence"/>
</dbReference>
<evidence type="ECO:0000256" key="3">
    <source>
        <dbReference type="ARBA" id="ARBA00022490"/>
    </source>
</evidence>
<feature type="domain" description="Ribosomal RNA small subunit methyltransferase E methyltransferase" evidence="11">
    <location>
        <begin position="75"/>
        <end position="225"/>
    </location>
</feature>
<comment type="subcellular location">
    <subcellularLocation>
        <location evidence="1 10">Cytoplasm</location>
    </subcellularLocation>
</comment>
<dbReference type="CDD" id="cd18084">
    <property type="entry name" value="RsmE-like"/>
    <property type="match status" value="1"/>
</dbReference>
<comment type="caution">
    <text evidence="13">The sequence shown here is derived from an EMBL/GenBank/DDBJ whole genome shotgun (WGS) entry which is preliminary data.</text>
</comment>
<keyword evidence="6 10" id="KW-0808">Transferase</keyword>
<keyword evidence="7 10" id="KW-0949">S-adenosyl-L-methionine</keyword>
<dbReference type="SUPFAM" id="SSF88697">
    <property type="entry name" value="PUA domain-like"/>
    <property type="match status" value="1"/>
</dbReference>
<evidence type="ECO:0000256" key="4">
    <source>
        <dbReference type="ARBA" id="ARBA00022552"/>
    </source>
</evidence>
<dbReference type="InterPro" id="IPR029026">
    <property type="entry name" value="tRNA_m1G_MTases_N"/>
</dbReference>
<evidence type="ECO:0000259" key="12">
    <source>
        <dbReference type="Pfam" id="PF20260"/>
    </source>
</evidence>
<dbReference type="PANTHER" id="PTHR30027:SF3">
    <property type="entry name" value="16S RRNA (URACIL(1498)-N(3))-METHYLTRANSFERASE"/>
    <property type="match status" value="1"/>
</dbReference>
<dbReference type="Pfam" id="PF04452">
    <property type="entry name" value="Methyltrans_RNA"/>
    <property type="match status" value="1"/>
</dbReference>
<evidence type="ECO:0000256" key="2">
    <source>
        <dbReference type="ARBA" id="ARBA00005528"/>
    </source>
</evidence>
<evidence type="ECO:0000313" key="13">
    <source>
        <dbReference type="EMBL" id="OHA59043.1"/>
    </source>
</evidence>
<organism evidence="13 14">
    <name type="scientific">Candidatus Vogelbacteria bacterium RIFOXYB1_FULL_42_16</name>
    <dbReference type="NCBI Taxonomy" id="1802436"/>
    <lineage>
        <taxon>Bacteria</taxon>
        <taxon>Candidatus Vogeliibacteriota</taxon>
    </lineage>
</organism>
<evidence type="ECO:0000256" key="10">
    <source>
        <dbReference type="PIRNR" id="PIRNR015601"/>
    </source>
</evidence>
<dbReference type="InterPro" id="IPR015947">
    <property type="entry name" value="PUA-like_sf"/>
</dbReference>
<dbReference type="InterPro" id="IPR046886">
    <property type="entry name" value="RsmE_MTase_dom"/>
</dbReference>
<dbReference type="GO" id="GO:0005737">
    <property type="term" value="C:cytoplasm"/>
    <property type="evidence" value="ECO:0007669"/>
    <property type="project" value="UniProtKB-SubCell"/>
</dbReference>
<dbReference type="InterPro" id="IPR006700">
    <property type="entry name" value="RsmE"/>
</dbReference>
<evidence type="ECO:0000256" key="7">
    <source>
        <dbReference type="ARBA" id="ARBA00022691"/>
    </source>
</evidence>
<dbReference type="InterPro" id="IPR046887">
    <property type="entry name" value="RsmE_PUA-like"/>
</dbReference>
<dbReference type="Pfam" id="PF20260">
    <property type="entry name" value="PUA_4"/>
    <property type="match status" value="1"/>
</dbReference>
<evidence type="ECO:0000259" key="11">
    <source>
        <dbReference type="Pfam" id="PF04452"/>
    </source>
</evidence>
<gene>
    <name evidence="13" type="ORF">A2370_00790</name>
</gene>
<evidence type="ECO:0000313" key="14">
    <source>
        <dbReference type="Proteomes" id="UP000176222"/>
    </source>
</evidence>
<comment type="function">
    <text evidence="8 10">Specifically methylates the N3 position of the uracil ring of uridine 1498 (m3U1498) in 16S rRNA. Acts on the fully assembled 30S ribosomal subunit.</text>
</comment>
<comment type="similarity">
    <text evidence="2 10">Belongs to the RNA methyltransferase RsmE family.</text>
</comment>
<keyword evidence="4 10" id="KW-0698">rRNA processing</keyword>
<evidence type="ECO:0000256" key="5">
    <source>
        <dbReference type="ARBA" id="ARBA00022603"/>
    </source>
</evidence>
<dbReference type="EC" id="2.1.1.193" evidence="10"/>
<feature type="domain" description="Ribosomal RNA small subunit methyltransferase E PUA-like" evidence="12">
    <location>
        <begin position="28"/>
        <end position="67"/>
    </location>
</feature>
<reference evidence="13 14" key="1">
    <citation type="journal article" date="2016" name="Nat. Commun.">
        <title>Thousands of microbial genomes shed light on interconnected biogeochemical processes in an aquifer system.</title>
        <authorList>
            <person name="Anantharaman K."/>
            <person name="Brown C.T."/>
            <person name="Hug L.A."/>
            <person name="Sharon I."/>
            <person name="Castelle C.J."/>
            <person name="Probst A.J."/>
            <person name="Thomas B.C."/>
            <person name="Singh A."/>
            <person name="Wilkins M.J."/>
            <person name="Karaoz U."/>
            <person name="Brodie E.L."/>
            <person name="Williams K.H."/>
            <person name="Hubbard S.S."/>
            <person name="Banfield J.F."/>
        </authorList>
    </citation>
    <scope>NUCLEOTIDE SEQUENCE [LARGE SCALE GENOMIC DNA]</scope>
</reference>
<accession>A0A1G2QF57</accession>
<comment type="catalytic activity">
    <reaction evidence="9 10">
        <text>uridine(1498) in 16S rRNA + S-adenosyl-L-methionine = N(3)-methyluridine(1498) in 16S rRNA + S-adenosyl-L-homocysteine + H(+)</text>
        <dbReference type="Rhea" id="RHEA:42920"/>
        <dbReference type="Rhea" id="RHEA-COMP:10283"/>
        <dbReference type="Rhea" id="RHEA-COMP:10284"/>
        <dbReference type="ChEBI" id="CHEBI:15378"/>
        <dbReference type="ChEBI" id="CHEBI:57856"/>
        <dbReference type="ChEBI" id="CHEBI:59789"/>
        <dbReference type="ChEBI" id="CHEBI:65315"/>
        <dbReference type="ChEBI" id="CHEBI:74502"/>
        <dbReference type="EC" id="2.1.1.193"/>
    </reaction>
</comment>
<sequence>MKIHRFLGDFDLASQPIQIDDQEMISQIRNVLRLRVGDRVTLVDSTGQEAVVTITKLGRDSLKVKIVESKSAKTEKKFETSLFCAILKKENFELVAQKATELGVGRIVPIVTERTVKLGLRQDRLEKIVKEACEQSGQVIRPAIDPVVKLETALADLSTETTAIFLDQSGMDFRPDFFDQAVARAIFIGPEGGWTDEEIKWAKNRGLIIAKVSDFTLRAETAGIIGSFLLINNKKI</sequence>
<protein>
    <recommendedName>
        <fullName evidence="10">Ribosomal RNA small subunit methyltransferase E</fullName>
        <ecNumber evidence="10">2.1.1.193</ecNumber>
    </recommendedName>
</protein>
<evidence type="ECO:0000256" key="1">
    <source>
        <dbReference type="ARBA" id="ARBA00004496"/>
    </source>
</evidence>
<dbReference type="PIRSF" id="PIRSF015601">
    <property type="entry name" value="MTase_slr0722"/>
    <property type="match status" value="1"/>
</dbReference>
<dbReference type="EMBL" id="MHTH01000006">
    <property type="protein sequence ID" value="OHA59043.1"/>
    <property type="molecule type" value="Genomic_DNA"/>
</dbReference>
<keyword evidence="5 10" id="KW-0489">Methyltransferase</keyword>
<dbReference type="GO" id="GO:0070475">
    <property type="term" value="P:rRNA base methylation"/>
    <property type="evidence" value="ECO:0007669"/>
    <property type="project" value="TreeGrafter"/>
</dbReference>
<dbReference type="AlphaFoldDB" id="A0A1G2QF57"/>
<dbReference type="SUPFAM" id="SSF75217">
    <property type="entry name" value="alpha/beta knot"/>
    <property type="match status" value="1"/>
</dbReference>
<dbReference type="NCBIfam" id="TIGR00046">
    <property type="entry name" value="RsmE family RNA methyltransferase"/>
    <property type="match status" value="1"/>
</dbReference>
<dbReference type="GO" id="GO:0070042">
    <property type="term" value="F:rRNA (uridine-N3-)-methyltransferase activity"/>
    <property type="evidence" value="ECO:0007669"/>
    <property type="project" value="TreeGrafter"/>
</dbReference>
<evidence type="ECO:0000256" key="8">
    <source>
        <dbReference type="ARBA" id="ARBA00025699"/>
    </source>
</evidence>
<evidence type="ECO:0000256" key="9">
    <source>
        <dbReference type="ARBA" id="ARBA00047944"/>
    </source>
</evidence>
<dbReference type="Gene3D" id="3.40.1280.10">
    <property type="match status" value="1"/>
</dbReference>
<name>A0A1G2QF57_9BACT</name>
<dbReference type="STRING" id="1802436.A2370_00790"/>